<evidence type="ECO:0000313" key="3">
    <source>
        <dbReference type="Proteomes" id="UP000244811"/>
    </source>
</evidence>
<sequence>MRCASSHLSTAPNVNYGAISSYKRSNSTVEYDICTPVRTVKRSRSSDDITNYVEHVESEFYRVFSDRSTVKRFKADNSLSFLFRGPTNDIITSTVGMYGEIAYSSLKVVCKKMVEFGLDEKSVLLDLGSGRGVPNFVFASDAKIFSSIGIEKCPLAYMNSVNNICTFIARDIKGIRTEIEESPSRSLSDLSECGSSDGEGSKKGYKTLASSTDYAPSSPERTNSDCSDMSISTQREEDEYNIGMFNENTETPKRFLRAPKMPHEIELEELQQGLDEFKNKQSSLPIAFVNEDIIAYDSFEGVTHFYSFDIAMERALINNMVYQFMNTSTAYVFGSFISDLMVSFGLKDCFLGAKVPCRMYGSNEGKTCYIYVKNNWKKIKAKADAKIQRVLGVSKKVKKARKRKNTSKQEVTVANLKKLTFDVNNFSQPYKAMDIIKLSKLPLYHQYMWYLRKLDKFYTRSVTRSYSDNLKESLASERDSLIERIAHKGFENSQEERTELKTHIATHYRKVSRFPELI</sequence>
<feature type="region of interest" description="Disordered" evidence="1">
    <location>
        <begin position="180"/>
        <end position="229"/>
    </location>
</feature>
<dbReference type="InterPro" id="IPR029063">
    <property type="entry name" value="SAM-dependent_MTases_sf"/>
</dbReference>
<gene>
    <name evidence="2" type="ORF">MACK_001902</name>
</gene>
<dbReference type="Gene3D" id="3.40.50.150">
    <property type="entry name" value="Vaccinia Virus protein VP39"/>
    <property type="match status" value="1"/>
</dbReference>
<evidence type="ECO:0008006" key="4">
    <source>
        <dbReference type="Google" id="ProtNLM"/>
    </source>
</evidence>
<feature type="compositionally biased region" description="Polar residues" evidence="1">
    <location>
        <begin position="208"/>
        <end position="229"/>
    </location>
</feature>
<proteinExistence type="predicted"/>
<reference evidence="2" key="1">
    <citation type="submission" date="2022-07" db="EMBL/GenBank/DDBJ databases">
        <title>Evaluation of T. orientalis genome assembly methods using nanopore sequencing and analysis of variation between genomes.</title>
        <authorList>
            <person name="Yam J."/>
            <person name="Micallef M.L."/>
            <person name="Liu M."/>
            <person name="Djordjevic S.P."/>
            <person name="Bogema D.R."/>
            <person name="Jenkins C."/>
        </authorList>
    </citation>
    <scope>NUCLEOTIDE SEQUENCE</scope>
    <source>
        <strain evidence="2">Goon Nure</strain>
    </source>
</reference>
<evidence type="ECO:0000313" key="2">
    <source>
        <dbReference type="EMBL" id="UKK01089.1"/>
    </source>
</evidence>
<protein>
    <recommendedName>
        <fullName evidence="4">DOT1 domain-containing protein</fullName>
    </recommendedName>
</protein>
<dbReference type="EMBL" id="CP056070">
    <property type="protein sequence ID" value="UKK01089.1"/>
    <property type="molecule type" value="Genomic_DNA"/>
</dbReference>
<evidence type="ECO:0000256" key="1">
    <source>
        <dbReference type="SAM" id="MobiDB-lite"/>
    </source>
</evidence>
<dbReference type="Proteomes" id="UP000244811">
    <property type="component" value="Chromosome 3"/>
</dbReference>
<organism evidence="2 3">
    <name type="scientific">Theileria orientalis</name>
    <dbReference type="NCBI Taxonomy" id="68886"/>
    <lineage>
        <taxon>Eukaryota</taxon>
        <taxon>Sar</taxon>
        <taxon>Alveolata</taxon>
        <taxon>Apicomplexa</taxon>
        <taxon>Aconoidasida</taxon>
        <taxon>Piroplasmida</taxon>
        <taxon>Theileriidae</taxon>
        <taxon>Theileria</taxon>
    </lineage>
</organism>
<accession>A0A976MCW8</accession>
<name>A0A976MCW8_THEOR</name>
<dbReference type="AlphaFoldDB" id="A0A976MCW8"/>